<dbReference type="SUPFAM" id="SSF48452">
    <property type="entry name" value="TPR-like"/>
    <property type="match status" value="1"/>
</dbReference>
<organism evidence="1 2">
    <name type="scientific">Bailinhaonella thermotolerans</name>
    <dbReference type="NCBI Taxonomy" id="1070861"/>
    <lineage>
        <taxon>Bacteria</taxon>
        <taxon>Bacillati</taxon>
        <taxon>Actinomycetota</taxon>
        <taxon>Actinomycetes</taxon>
        <taxon>Streptosporangiales</taxon>
        <taxon>Streptosporangiaceae</taxon>
        <taxon>Bailinhaonella</taxon>
    </lineage>
</organism>
<evidence type="ECO:0008006" key="3">
    <source>
        <dbReference type="Google" id="ProtNLM"/>
    </source>
</evidence>
<comment type="caution">
    <text evidence="1">The sequence shown here is derived from an EMBL/GenBank/DDBJ whole genome shotgun (WGS) entry which is preliminary data.</text>
</comment>
<dbReference type="EMBL" id="QZEY01000001">
    <property type="protein sequence ID" value="RJL35941.1"/>
    <property type="molecule type" value="Genomic_DNA"/>
</dbReference>
<proteinExistence type="predicted"/>
<evidence type="ECO:0000313" key="1">
    <source>
        <dbReference type="EMBL" id="RJL35941.1"/>
    </source>
</evidence>
<reference evidence="1 2" key="1">
    <citation type="submission" date="2018-09" db="EMBL/GenBank/DDBJ databases">
        <title>YIM 75507 draft genome.</title>
        <authorList>
            <person name="Tang S."/>
            <person name="Feng Y."/>
        </authorList>
    </citation>
    <scope>NUCLEOTIDE SEQUENCE [LARGE SCALE GENOMIC DNA]</scope>
    <source>
        <strain evidence="1 2">YIM 75507</strain>
    </source>
</reference>
<dbReference type="InterPro" id="IPR011990">
    <property type="entry name" value="TPR-like_helical_dom_sf"/>
</dbReference>
<dbReference type="Proteomes" id="UP000265768">
    <property type="component" value="Unassembled WGS sequence"/>
</dbReference>
<dbReference type="AlphaFoldDB" id="A0A3A4B448"/>
<name>A0A3A4B448_9ACTN</name>
<keyword evidence="2" id="KW-1185">Reference proteome</keyword>
<gene>
    <name evidence="1" type="ORF">D5H75_04005</name>
</gene>
<dbReference type="Gene3D" id="1.25.40.10">
    <property type="entry name" value="Tetratricopeptide repeat domain"/>
    <property type="match status" value="2"/>
</dbReference>
<protein>
    <recommendedName>
        <fullName evidence="3">Tetratricopeptide repeat protein</fullName>
    </recommendedName>
</protein>
<sequence>MVLPGMLARSVDPARYRGVVRPDKPVRWARDELERVERMRGLPPEEWPSPTALPEALDRLAGLLTELGWDDLACLARREELDVYRRLPAGRPGEFGDRIVRALIALRDGLVECRRHGQALEVVEELLRLAETVESARAEAPAARYWRTLLLARTGRDREALESAAEEVAEIRERLQRAGAAPPSVELIHALSSYADRLDKVGRVAEAAEVGAEVMEGWARRGDAPLEFLRALDERSERLVRGGRPEAARACVVEAMGKVRRRDTHQAMIWRDLAARLLGLGAPEAAVSAGEEAVRLCRDRVRARRGRHRELQEDEDWDDDPRLSEAYLRDRRDKELRSSLKEVREAERDLRDALFVLGDCLRRLGRGDEAAAAVAEAAELPA</sequence>
<evidence type="ECO:0000313" key="2">
    <source>
        <dbReference type="Proteomes" id="UP000265768"/>
    </source>
</evidence>
<accession>A0A3A4B448</accession>